<name>A0A2G2UVU8_CAPBA</name>
<organism evidence="2 3">
    <name type="scientific">Capsicum baccatum</name>
    <name type="common">Peruvian pepper</name>
    <dbReference type="NCBI Taxonomy" id="33114"/>
    <lineage>
        <taxon>Eukaryota</taxon>
        <taxon>Viridiplantae</taxon>
        <taxon>Streptophyta</taxon>
        <taxon>Embryophyta</taxon>
        <taxon>Tracheophyta</taxon>
        <taxon>Spermatophyta</taxon>
        <taxon>Magnoliopsida</taxon>
        <taxon>eudicotyledons</taxon>
        <taxon>Gunneridae</taxon>
        <taxon>Pentapetalae</taxon>
        <taxon>asterids</taxon>
        <taxon>lamiids</taxon>
        <taxon>Solanales</taxon>
        <taxon>Solanaceae</taxon>
        <taxon>Solanoideae</taxon>
        <taxon>Capsiceae</taxon>
        <taxon>Capsicum</taxon>
    </lineage>
</organism>
<evidence type="ECO:0000313" key="3">
    <source>
        <dbReference type="Proteomes" id="UP000224567"/>
    </source>
</evidence>
<keyword evidence="3" id="KW-1185">Reference proteome</keyword>
<evidence type="ECO:0000259" key="1">
    <source>
        <dbReference type="Pfam" id="PF21473"/>
    </source>
</evidence>
<comment type="caution">
    <text evidence="2">The sequence shown here is derived from an EMBL/GenBank/DDBJ whole genome shotgun (WGS) entry which is preliminary data.</text>
</comment>
<dbReference type="InterPro" id="IPR048970">
    <property type="entry name" value="OB_Ssb-like"/>
</dbReference>
<dbReference type="Proteomes" id="UP000224567">
    <property type="component" value="Unassembled WGS sequence"/>
</dbReference>
<dbReference type="AlphaFoldDB" id="A0A2G2UVU8"/>
<protein>
    <recommendedName>
        <fullName evidence="1">Single-stranded DNA binding protein Ssb-like OB fold domain-containing protein</fullName>
    </recommendedName>
</protein>
<dbReference type="EMBL" id="MLFT02005145">
    <property type="protein sequence ID" value="PHT24852.1"/>
    <property type="molecule type" value="Genomic_DNA"/>
</dbReference>
<evidence type="ECO:0000313" key="2">
    <source>
        <dbReference type="EMBL" id="PHT24852.1"/>
    </source>
</evidence>
<reference evidence="3" key="2">
    <citation type="journal article" date="2017" name="J. Anim. Genet.">
        <title>Multiple reference genome sequences of hot pepper reveal the massive evolution of plant disease resistance genes by retroduplication.</title>
        <authorList>
            <person name="Kim S."/>
            <person name="Park J."/>
            <person name="Yeom S.-I."/>
            <person name="Kim Y.-M."/>
            <person name="Seo E."/>
            <person name="Kim K.-T."/>
            <person name="Kim M.-S."/>
            <person name="Lee J.M."/>
            <person name="Cheong K."/>
            <person name="Shin H.-S."/>
            <person name="Kim S.-B."/>
            <person name="Han K."/>
            <person name="Lee J."/>
            <person name="Park M."/>
            <person name="Lee H.-A."/>
            <person name="Lee H.-Y."/>
            <person name="Lee Y."/>
            <person name="Oh S."/>
            <person name="Lee J.H."/>
            <person name="Choi E."/>
            <person name="Choi E."/>
            <person name="Lee S.E."/>
            <person name="Jeon J."/>
            <person name="Kim H."/>
            <person name="Choi G."/>
            <person name="Song H."/>
            <person name="Lee J."/>
            <person name="Lee S.-C."/>
            <person name="Kwon J.-K."/>
            <person name="Lee H.-Y."/>
            <person name="Koo N."/>
            <person name="Hong Y."/>
            <person name="Kim R.W."/>
            <person name="Kang W.-H."/>
            <person name="Huh J.H."/>
            <person name="Kang B.-C."/>
            <person name="Yang T.-J."/>
            <person name="Lee Y.-H."/>
            <person name="Bennetzen J.L."/>
            <person name="Choi D."/>
        </authorList>
    </citation>
    <scope>NUCLEOTIDE SEQUENCE [LARGE SCALE GENOMIC DNA]</scope>
    <source>
        <strain evidence="3">cv. PBC81</strain>
    </source>
</reference>
<feature type="domain" description="Single-stranded DNA binding protein Ssb-like OB fold" evidence="1">
    <location>
        <begin position="28"/>
        <end position="82"/>
    </location>
</feature>
<dbReference type="STRING" id="33114.A0A2G2UVU8"/>
<proteinExistence type="predicted"/>
<reference evidence="2 3" key="1">
    <citation type="journal article" date="2017" name="Genome Biol.">
        <title>New reference genome sequences of hot pepper reveal the massive evolution of plant disease-resistance genes by retroduplication.</title>
        <authorList>
            <person name="Kim S."/>
            <person name="Park J."/>
            <person name="Yeom S.I."/>
            <person name="Kim Y.M."/>
            <person name="Seo E."/>
            <person name="Kim K.T."/>
            <person name="Kim M.S."/>
            <person name="Lee J.M."/>
            <person name="Cheong K."/>
            <person name="Shin H.S."/>
            <person name="Kim S.B."/>
            <person name="Han K."/>
            <person name="Lee J."/>
            <person name="Park M."/>
            <person name="Lee H.A."/>
            <person name="Lee H.Y."/>
            <person name="Lee Y."/>
            <person name="Oh S."/>
            <person name="Lee J.H."/>
            <person name="Choi E."/>
            <person name="Choi E."/>
            <person name="Lee S.E."/>
            <person name="Jeon J."/>
            <person name="Kim H."/>
            <person name="Choi G."/>
            <person name="Song H."/>
            <person name="Lee J."/>
            <person name="Lee S.C."/>
            <person name="Kwon J.K."/>
            <person name="Lee H.Y."/>
            <person name="Koo N."/>
            <person name="Hong Y."/>
            <person name="Kim R.W."/>
            <person name="Kang W.H."/>
            <person name="Huh J.H."/>
            <person name="Kang B.C."/>
            <person name="Yang T.J."/>
            <person name="Lee Y.H."/>
            <person name="Bennetzen J.L."/>
            <person name="Choi D."/>
        </authorList>
    </citation>
    <scope>NUCLEOTIDE SEQUENCE [LARGE SCALE GENOMIC DNA]</scope>
    <source>
        <strain evidence="3">cv. PBC81</strain>
    </source>
</reference>
<gene>
    <name evidence="2" type="ORF">CQW23_35484</name>
</gene>
<dbReference type="Pfam" id="PF21473">
    <property type="entry name" value="OB_Ssb-like"/>
    <property type="match status" value="1"/>
</dbReference>
<accession>A0A2G2UVU8</accession>
<dbReference type="OrthoDB" id="1713669at2759"/>
<sequence length="110" mass="11550">MAATKSKATATATTSEKKKPVFVKVETLKPGSTAATKSTVKVVESNLVKATGGGGGRGGRLSRNSRPPVRISKCVIGDETALSSSRLVTNKIVCTLLRCMLGNQFLHSFQ</sequence>